<reference evidence="2 3" key="1">
    <citation type="journal article" date="2018" name="Front. Microbiol.">
        <title>Prospects for Fungal Bioremediation of Acidic Radioactive Waste Sites: Characterization and Genome Sequence of Rhodotorula taiwanensis MD1149.</title>
        <authorList>
            <person name="Tkavc R."/>
            <person name="Matrosova V.Y."/>
            <person name="Grichenko O.E."/>
            <person name="Gostincar C."/>
            <person name="Volpe R.P."/>
            <person name="Klimenkova P."/>
            <person name="Gaidamakova E.K."/>
            <person name="Zhou C.E."/>
            <person name="Stewart B.J."/>
            <person name="Lyman M.G."/>
            <person name="Malfatti S.A."/>
            <person name="Rubinfeld B."/>
            <person name="Courtot M."/>
            <person name="Singh J."/>
            <person name="Dalgard C.L."/>
            <person name="Hamilton T."/>
            <person name="Frey K.G."/>
            <person name="Gunde-Cimerman N."/>
            <person name="Dugan L."/>
            <person name="Daly M.J."/>
        </authorList>
    </citation>
    <scope>NUCLEOTIDE SEQUENCE [LARGE SCALE GENOMIC DNA]</scope>
    <source>
        <strain evidence="2 3">MD1149</strain>
    </source>
</reference>
<name>A0A2S5BAM4_9BASI</name>
<dbReference type="EMBL" id="PJQD01000035">
    <property type="protein sequence ID" value="POY73817.1"/>
    <property type="molecule type" value="Genomic_DNA"/>
</dbReference>
<dbReference type="Proteomes" id="UP000237144">
    <property type="component" value="Unassembled WGS sequence"/>
</dbReference>
<organism evidence="2 3">
    <name type="scientific">Rhodotorula taiwanensis</name>
    <dbReference type="NCBI Taxonomy" id="741276"/>
    <lineage>
        <taxon>Eukaryota</taxon>
        <taxon>Fungi</taxon>
        <taxon>Dikarya</taxon>
        <taxon>Basidiomycota</taxon>
        <taxon>Pucciniomycotina</taxon>
        <taxon>Microbotryomycetes</taxon>
        <taxon>Sporidiobolales</taxon>
        <taxon>Sporidiobolaceae</taxon>
        <taxon>Rhodotorula</taxon>
    </lineage>
</organism>
<sequence length="380" mass="41306">MRCTVVCPPLTITVNDVPYGPGRAIRTEQKRKPAVEALLRLCSSATELELLLSYGHGVSVLLNSVDGQSLRHLRLCGDFPGGDWLQALRRYPALASLSLSFNCDACTAFTGTLDKDAAPAPPIRHLEVEVDLSADEVLRPSIFRLIEHFAETLVTLELCWTSVDLVDPDETSSSAGSQISAASQASDETEALDDRFEADFPRLHQLALEGEESRAPHLLQSITSVRYPSLQTLDARVFGADPSAADLPDINRVNIATQPSALTRAIASLTFPPSEPAITVTPATHSLPTTETQARTTSHGSPAIPSDSFDVQRTLDFIGQRAASAYAVNADAALADIAKQLETFEQQRVLLEAWTDPRAIAYERERRSRQTCLSLNSVPY</sequence>
<comment type="caution">
    <text evidence="2">The sequence shown here is derived from an EMBL/GenBank/DDBJ whole genome shotgun (WGS) entry which is preliminary data.</text>
</comment>
<gene>
    <name evidence="2" type="ORF">BMF94_3358</name>
</gene>
<proteinExistence type="predicted"/>
<dbReference type="AlphaFoldDB" id="A0A2S5BAM4"/>
<feature type="compositionally biased region" description="Low complexity" evidence="1">
    <location>
        <begin position="172"/>
        <end position="186"/>
    </location>
</feature>
<evidence type="ECO:0000313" key="2">
    <source>
        <dbReference type="EMBL" id="POY73817.1"/>
    </source>
</evidence>
<keyword evidence="3" id="KW-1185">Reference proteome</keyword>
<evidence type="ECO:0000313" key="3">
    <source>
        <dbReference type="Proteomes" id="UP000237144"/>
    </source>
</evidence>
<protein>
    <submittedName>
        <fullName evidence="2">Uncharacterized protein</fullName>
    </submittedName>
</protein>
<evidence type="ECO:0000256" key="1">
    <source>
        <dbReference type="SAM" id="MobiDB-lite"/>
    </source>
</evidence>
<accession>A0A2S5BAM4</accession>
<feature type="region of interest" description="Disordered" evidence="1">
    <location>
        <begin position="171"/>
        <end position="191"/>
    </location>
</feature>